<keyword evidence="2" id="KW-1185">Reference proteome</keyword>
<reference evidence="1 2" key="1">
    <citation type="submission" date="2016-11" db="EMBL/GenBank/DDBJ databases">
        <authorList>
            <person name="Jaros S."/>
            <person name="Januszkiewicz K."/>
            <person name="Wedrychowicz H."/>
        </authorList>
    </citation>
    <scope>NUCLEOTIDE SEQUENCE [LARGE SCALE GENOMIC DNA]</scope>
    <source>
        <strain evidence="1 2">DSM 15480</strain>
    </source>
</reference>
<dbReference type="Proteomes" id="UP000184301">
    <property type="component" value="Unassembled WGS sequence"/>
</dbReference>
<sequence>MSAYTNNDRLYVGLVLQEERVQEFYGSLTINLPDEPAEKNEAYIDALASEDKLKFIRTHKLGKVLPDKGYSGYGVYAKVAFDLQRLRELDPQGMKEFEKLHGIEEESQQVKKKKARSDDAR</sequence>
<proteinExistence type="predicted"/>
<organism evidence="1 2">
    <name type="scientific">Hespellia stercorisuis DSM 15480</name>
    <dbReference type="NCBI Taxonomy" id="1121950"/>
    <lineage>
        <taxon>Bacteria</taxon>
        <taxon>Bacillati</taxon>
        <taxon>Bacillota</taxon>
        <taxon>Clostridia</taxon>
        <taxon>Lachnospirales</taxon>
        <taxon>Lachnospiraceae</taxon>
        <taxon>Hespellia</taxon>
    </lineage>
</organism>
<dbReference type="STRING" id="1121950.SAMN02745243_03974"/>
<dbReference type="InterPro" id="IPR025462">
    <property type="entry name" value="DUF4313"/>
</dbReference>
<evidence type="ECO:0000313" key="1">
    <source>
        <dbReference type="EMBL" id="SHK90948.1"/>
    </source>
</evidence>
<name>A0A1M6WBD5_9FIRM</name>
<evidence type="ECO:0000313" key="2">
    <source>
        <dbReference type="Proteomes" id="UP000184301"/>
    </source>
</evidence>
<accession>A0A1M6WBD5</accession>
<gene>
    <name evidence="1" type="ORF">SAMN02745243_03974</name>
</gene>
<dbReference type="AlphaFoldDB" id="A0A1M6WBD5"/>
<dbReference type="RefSeq" id="WP_242945505.1">
    <property type="nucleotide sequence ID" value="NZ_FQZY01000107.1"/>
</dbReference>
<dbReference type="Pfam" id="PF14190">
    <property type="entry name" value="DUF4313"/>
    <property type="match status" value="1"/>
</dbReference>
<protein>
    <recommendedName>
        <fullName evidence="3">DUF4313 domain-containing protein</fullName>
    </recommendedName>
</protein>
<dbReference type="EMBL" id="FQZY01000107">
    <property type="protein sequence ID" value="SHK90948.1"/>
    <property type="molecule type" value="Genomic_DNA"/>
</dbReference>
<evidence type="ECO:0008006" key="3">
    <source>
        <dbReference type="Google" id="ProtNLM"/>
    </source>
</evidence>